<feature type="domain" description="Thoeris protein ThsB TIR-like" evidence="1">
    <location>
        <begin position="9"/>
        <end position="102"/>
    </location>
</feature>
<evidence type="ECO:0000313" key="2">
    <source>
        <dbReference type="EMBL" id="WRL46027.1"/>
    </source>
</evidence>
<dbReference type="InterPro" id="IPR015032">
    <property type="entry name" value="ThsB__TIR-like_domain"/>
</dbReference>
<dbReference type="SUPFAM" id="SSF52206">
    <property type="entry name" value="Hypothetical protein MTH538"/>
    <property type="match status" value="1"/>
</dbReference>
<sequence>MNSIKRKVFYSFHFDNDVFRVQQVRNMGVIEGNEPATPNNWEQIRRTPGGVERWINDNMQGKTCAIVLIGMETAQRPWVQYEIKKAWEDGKGLFGINVHNLKCPRTGICRKGPNPFDGIKFTKANGQIYVPRTYDPSASDAYGDINRNLSTWIERAIADAM</sequence>
<dbReference type="EMBL" id="CP141259">
    <property type="protein sequence ID" value="WRL46027.1"/>
    <property type="molecule type" value="Genomic_DNA"/>
</dbReference>
<reference evidence="2 3" key="1">
    <citation type="submission" date="2023-12" db="EMBL/GenBank/DDBJ databases">
        <title>A. evansii MAY27, complete genome.</title>
        <authorList>
            <person name="Wang Y."/>
        </authorList>
    </citation>
    <scope>NUCLEOTIDE SEQUENCE [LARGE SCALE GENOMIC DNA]</scope>
    <source>
        <strain evidence="2 3">MAY27</strain>
    </source>
</reference>
<organism evidence="2 3">
    <name type="scientific">Aromatoleum evansii</name>
    <name type="common">Azoarcus evansii</name>
    <dbReference type="NCBI Taxonomy" id="59406"/>
    <lineage>
        <taxon>Bacteria</taxon>
        <taxon>Pseudomonadati</taxon>
        <taxon>Pseudomonadota</taxon>
        <taxon>Betaproteobacteria</taxon>
        <taxon>Rhodocyclales</taxon>
        <taxon>Rhodocyclaceae</taxon>
        <taxon>Aromatoleum</taxon>
    </lineage>
</organism>
<evidence type="ECO:0000313" key="3">
    <source>
        <dbReference type="Proteomes" id="UP001626593"/>
    </source>
</evidence>
<name>A0ABZ1ANC1_AROEV</name>
<keyword evidence="3" id="KW-1185">Reference proteome</keyword>
<dbReference type="Gene3D" id="3.40.50.9200">
    <property type="entry name" value="Hypothetical protein MTH538"/>
    <property type="match status" value="1"/>
</dbReference>
<dbReference type="RefSeq" id="WP_407278963.1">
    <property type="nucleotide sequence ID" value="NZ_CP141259.1"/>
</dbReference>
<dbReference type="Proteomes" id="UP001626593">
    <property type="component" value="Chromosome"/>
</dbReference>
<accession>A0ABZ1ANC1</accession>
<evidence type="ECO:0000259" key="1">
    <source>
        <dbReference type="Pfam" id="PF08937"/>
    </source>
</evidence>
<gene>
    <name evidence="2" type="ORF">U5817_22965</name>
</gene>
<proteinExistence type="predicted"/>
<dbReference type="Pfam" id="PF08937">
    <property type="entry name" value="ThsB_TIR"/>
    <property type="match status" value="1"/>
</dbReference>
<protein>
    <submittedName>
        <fullName evidence="2">TIR domain-containing protein</fullName>
    </submittedName>
</protein>
<dbReference type="InterPro" id="IPR036490">
    <property type="entry name" value="ThsB_TIR-like_sf"/>
</dbReference>